<dbReference type="PANTHER" id="PTHR43413">
    <property type="entry name" value="TRANSCRIPTIONAL REGULATOR, ASNC FAMILY"/>
    <property type="match status" value="1"/>
</dbReference>
<dbReference type="Pfam" id="PF22451">
    <property type="entry name" value="NirdL-like_HTH"/>
    <property type="match status" value="1"/>
</dbReference>
<keyword evidence="1" id="KW-0456">Lyase</keyword>
<reference evidence="8 9" key="1">
    <citation type="submission" date="2019-03" db="EMBL/GenBank/DDBJ databases">
        <title>Metabolic potential of uncultured bacteria and archaea associated with petroleum seepage in deep-sea sediments.</title>
        <authorList>
            <person name="Dong X."/>
            <person name="Hubert C."/>
        </authorList>
    </citation>
    <scope>NUCLEOTIDE SEQUENCE [LARGE SCALE GENOMIC DNA]</scope>
    <source>
        <strain evidence="8">E29_bin78</strain>
    </source>
</reference>
<evidence type="ECO:0000313" key="8">
    <source>
        <dbReference type="EMBL" id="TET44808.1"/>
    </source>
</evidence>
<proteinExistence type="inferred from homology"/>
<dbReference type="PROSITE" id="PS00519">
    <property type="entry name" value="HTH_ASNC_1"/>
    <property type="match status" value="1"/>
</dbReference>
<evidence type="ECO:0000256" key="1">
    <source>
        <dbReference type="ARBA" id="ARBA00023239"/>
    </source>
</evidence>
<feature type="domain" description="Siroheme decarboxylase AsnC-like ligand binding" evidence="6">
    <location>
        <begin position="61"/>
        <end position="141"/>
    </location>
</feature>
<comment type="caution">
    <text evidence="8">The sequence shown here is derived from an EMBL/GenBank/DDBJ whole genome shotgun (WGS) entry which is preliminary data.</text>
</comment>
<dbReference type="EC" id="4.1.1.111" evidence="4"/>
<dbReference type="InterPro" id="IPR036388">
    <property type="entry name" value="WH-like_DNA-bd_sf"/>
</dbReference>
<dbReference type="InterPro" id="IPR036390">
    <property type="entry name" value="WH_DNA-bd_sf"/>
</dbReference>
<evidence type="ECO:0000313" key="9">
    <source>
        <dbReference type="Proteomes" id="UP000320679"/>
    </source>
</evidence>
<evidence type="ECO:0000259" key="6">
    <source>
        <dbReference type="Pfam" id="PF17805"/>
    </source>
</evidence>
<protein>
    <recommendedName>
        <fullName evidence="4">siroheme decarboxylase</fullName>
        <ecNumber evidence="4">4.1.1.111</ecNumber>
    </recommendedName>
</protein>
<dbReference type="InterPro" id="IPR053953">
    <property type="entry name" value="NirdL-like_HTH"/>
</dbReference>
<comment type="similarity">
    <text evidence="3">Belongs to the Ahb/Nir family.</text>
</comment>
<dbReference type="SUPFAM" id="SSF46785">
    <property type="entry name" value="Winged helix' DNA-binding domain"/>
    <property type="match status" value="1"/>
</dbReference>
<dbReference type="EMBL" id="SOJK01000196">
    <property type="protein sequence ID" value="TET44808.1"/>
    <property type="molecule type" value="Genomic_DNA"/>
</dbReference>
<dbReference type="InterPro" id="IPR019885">
    <property type="entry name" value="Tscrpt_reg_HTH_AsnC-type_CS"/>
</dbReference>
<accession>A0A523UQJ5</accession>
<name>A0A523UQJ5_UNCAE</name>
<comment type="catalytic activity">
    <reaction evidence="5">
        <text>siroheme + 2 H(+) = 12,18-didecarboxysiroheme + 2 CO2</text>
        <dbReference type="Rhea" id="RHEA:19093"/>
        <dbReference type="ChEBI" id="CHEBI:15378"/>
        <dbReference type="ChEBI" id="CHEBI:16526"/>
        <dbReference type="ChEBI" id="CHEBI:60052"/>
        <dbReference type="ChEBI" id="CHEBI:140497"/>
        <dbReference type="EC" id="4.1.1.111"/>
    </reaction>
</comment>
<evidence type="ECO:0000256" key="3">
    <source>
        <dbReference type="ARBA" id="ARBA00023457"/>
    </source>
</evidence>
<organism evidence="8 9">
    <name type="scientific">Aerophobetes bacterium</name>
    <dbReference type="NCBI Taxonomy" id="2030807"/>
    <lineage>
        <taxon>Bacteria</taxon>
        <taxon>Candidatus Aerophobota</taxon>
    </lineage>
</organism>
<sequence>MDRLDEKILKRVERKFPISSYPYQDLARELGLTEDEVISRISQLKEKGIILRIGAFFDSEKLGLKSTLIAMKVPQLRLQEVARMVNHYPGVTHNYRREHEFNLWFVLMGKNRKEIDEILSKIKDQTGINDILNLPKKQLFKLKLNFTRERE</sequence>
<dbReference type="GO" id="GO:0016829">
    <property type="term" value="F:lyase activity"/>
    <property type="evidence" value="ECO:0007669"/>
    <property type="project" value="UniProtKB-KW"/>
</dbReference>
<dbReference type="PANTHER" id="PTHR43413:SF1">
    <property type="entry name" value="SIROHEME DECARBOXYLASE NIRL SUBUNIT"/>
    <property type="match status" value="1"/>
</dbReference>
<evidence type="ECO:0000256" key="4">
    <source>
        <dbReference type="ARBA" id="ARBA00023471"/>
    </source>
</evidence>
<gene>
    <name evidence="8" type="ORF">E3J59_04645</name>
</gene>
<dbReference type="InterPro" id="IPR040523">
    <property type="entry name" value="AsnC_trans_reg2"/>
</dbReference>
<dbReference type="Pfam" id="PF17805">
    <property type="entry name" value="AsnC_trans_reg2"/>
    <property type="match status" value="1"/>
</dbReference>
<feature type="domain" description="Siroheme decarboxylase NirL-like HTH" evidence="7">
    <location>
        <begin position="5"/>
        <end position="50"/>
    </location>
</feature>
<dbReference type="Proteomes" id="UP000320679">
    <property type="component" value="Unassembled WGS sequence"/>
</dbReference>
<comment type="pathway">
    <text evidence="2">Porphyrin-containing compound metabolism.</text>
</comment>
<dbReference type="Gene3D" id="1.10.10.10">
    <property type="entry name" value="Winged helix-like DNA-binding domain superfamily/Winged helix DNA-binding domain"/>
    <property type="match status" value="1"/>
</dbReference>
<evidence type="ECO:0000256" key="5">
    <source>
        <dbReference type="ARBA" id="ARBA00048470"/>
    </source>
</evidence>
<evidence type="ECO:0000256" key="2">
    <source>
        <dbReference type="ARBA" id="ARBA00023444"/>
    </source>
</evidence>
<evidence type="ECO:0000259" key="7">
    <source>
        <dbReference type="Pfam" id="PF22451"/>
    </source>
</evidence>
<dbReference type="AlphaFoldDB" id="A0A523UQJ5"/>
<dbReference type="InterPro" id="IPR019888">
    <property type="entry name" value="Tscrpt_reg_AsnC-like"/>
</dbReference>
<dbReference type="Gene3D" id="3.30.70.3460">
    <property type="match status" value="1"/>
</dbReference>
<dbReference type="InterPro" id="IPR050684">
    <property type="entry name" value="HTH-Siroheme_Decarb"/>
</dbReference>
<dbReference type="SMART" id="SM00344">
    <property type="entry name" value="HTH_ASNC"/>
    <property type="match status" value="1"/>
</dbReference>